<reference evidence="1" key="1">
    <citation type="submission" date="2021-06" db="EMBL/GenBank/DDBJ databases">
        <authorList>
            <person name="Kallberg Y."/>
            <person name="Tangrot J."/>
            <person name="Rosling A."/>
        </authorList>
    </citation>
    <scope>NUCLEOTIDE SEQUENCE</scope>
    <source>
        <strain evidence="1">MA461A</strain>
    </source>
</reference>
<organism evidence="1 2">
    <name type="scientific">Racocetra persica</name>
    <dbReference type="NCBI Taxonomy" id="160502"/>
    <lineage>
        <taxon>Eukaryota</taxon>
        <taxon>Fungi</taxon>
        <taxon>Fungi incertae sedis</taxon>
        <taxon>Mucoromycota</taxon>
        <taxon>Glomeromycotina</taxon>
        <taxon>Glomeromycetes</taxon>
        <taxon>Diversisporales</taxon>
        <taxon>Gigasporaceae</taxon>
        <taxon>Racocetra</taxon>
    </lineage>
</organism>
<evidence type="ECO:0000313" key="2">
    <source>
        <dbReference type="Proteomes" id="UP000789920"/>
    </source>
</evidence>
<protein>
    <submittedName>
        <fullName evidence="1">6788_t:CDS:1</fullName>
    </submittedName>
</protein>
<accession>A0ACA9L7P8</accession>
<sequence length="56" mass="6316">GDKPRQSTNLRNMFCGLPIKFFPPRFTGQGNPEGDEFLFSNEQVFAVDNVVILTPE</sequence>
<gene>
    <name evidence="1" type="ORF">RPERSI_LOCUS2447</name>
</gene>
<keyword evidence="2" id="KW-1185">Reference proteome</keyword>
<proteinExistence type="predicted"/>
<dbReference type="EMBL" id="CAJVQC010002663">
    <property type="protein sequence ID" value="CAG8515320.1"/>
    <property type="molecule type" value="Genomic_DNA"/>
</dbReference>
<name>A0ACA9L7P8_9GLOM</name>
<feature type="non-terminal residue" evidence="1">
    <location>
        <position position="1"/>
    </location>
</feature>
<comment type="caution">
    <text evidence="1">The sequence shown here is derived from an EMBL/GenBank/DDBJ whole genome shotgun (WGS) entry which is preliminary data.</text>
</comment>
<evidence type="ECO:0000313" key="1">
    <source>
        <dbReference type="EMBL" id="CAG8515320.1"/>
    </source>
</evidence>
<dbReference type="Proteomes" id="UP000789920">
    <property type="component" value="Unassembled WGS sequence"/>
</dbReference>